<feature type="compositionally biased region" description="Pro residues" evidence="1">
    <location>
        <begin position="49"/>
        <end position="61"/>
    </location>
</feature>
<accession>A0A4Y3QNA5</accession>
<evidence type="ECO:0000256" key="1">
    <source>
        <dbReference type="SAM" id="MobiDB-lite"/>
    </source>
</evidence>
<dbReference type="GeneID" id="57145252"/>
<keyword evidence="2" id="KW-0732">Signal</keyword>
<evidence type="ECO:0000313" key="3">
    <source>
        <dbReference type="EMBL" id="GEB46621.1"/>
    </source>
</evidence>
<evidence type="ECO:0000256" key="2">
    <source>
        <dbReference type="SAM" id="SignalP"/>
    </source>
</evidence>
<proteinExistence type="predicted"/>
<organism evidence="3 4">
    <name type="scientific">Microbacterium testaceum</name>
    <name type="common">Aureobacterium testaceum</name>
    <name type="synonym">Brevibacterium testaceum</name>
    <dbReference type="NCBI Taxonomy" id="2033"/>
    <lineage>
        <taxon>Bacteria</taxon>
        <taxon>Bacillati</taxon>
        <taxon>Actinomycetota</taxon>
        <taxon>Actinomycetes</taxon>
        <taxon>Micrococcales</taxon>
        <taxon>Microbacteriaceae</taxon>
        <taxon>Microbacterium</taxon>
    </lineage>
</organism>
<feature type="compositionally biased region" description="Low complexity" evidence="1">
    <location>
        <begin position="62"/>
        <end position="82"/>
    </location>
</feature>
<feature type="signal peptide" evidence="2">
    <location>
        <begin position="1"/>
        <end position="25"/>
    </location>
</feature>
<sequence length="248" mass="24660">MKRVRAAAALTAAMLVLGGATGAGAAWADDGLRPARLCIPILFPCSAPTPAPTSTPTPTPTPGLTLPGLPAVPDAGSSAPGAPSTPAPSVPPADEGTTPPAQAAVADRDAPVFTQPSAQLGAQSLSFRGIPLVSVVTVPLADGTRITALKMTADQITIEGFALTVRRETGPALVTTADRMTLSGHVSVYLNSLSATTADGKTLTLGADTPPPADGIAPGLARLTLGLVGTTADSIVYTNTDQKITEAG</sequence>
<reference evidence="3 4" key="1">
    <citation type="submission" date="2019-06" db="EMBL/GenBank/DDBJ databases">
        <title>Whole genome shotgun sequence of Microbacterium testaceum NBRC 12675.</title>
        <authorList>
            <person name="Hosoyama A."/>
            <person name="Uohara A."/>
            <person name="Ohji S."/>
            <person name="Ichikawa N."/>
        </authorList>
    </citation>
    <scope>NUCLEOTIDE SEQUENCE [LARGE SCALE GENOMIC DNA]</scope>
    <source>
        <strain evidence="3 4">NBRC 12675</strain>
    </source>
</reference>
<dbReference type="RefSeq" id="WP_116239808.1">
    <property type="nucleotide sequence ID" value="NZ_BJML01000008.1"/>
</dbReference>
<name>A0A4Y3QNA5_MICTE</name>
<feature type="chain" id="PRO_5021424263" evidence="2">
    <location>
        <begin position="26"/>
        <end position="248"/>
    </location>
</feature>
<dbReference type="EMBL" id="BJML01000008">
    <property type="protein sequence ID" value="GEB46621.1"/>
    <property type="molecule type" value="Genomic_DNA"/>
</dbReference>
<feature type="region of interest" description="Disordered" evidence="1">
    <location>
        <begin position="49"/>
        <end position="105"/>
    </location>
</feature>
<evidence type="ECO:0000313" key="4">
    <source>
        <dbReference type="Proteomes" id="UP000319525"/>
    </source>
</evidence>
<dbReference type="OrthoDB" id="4979603at2"/>
<dbReference type="AlphaFoldDB" id="A0A4Y3QNA5"/>
<gene>
    <name evidence="3" type="ORF">MTE01_25660</name>
</gene>
<comment type="caution">
    <text evidence="3">The sequence shown here is derived from an EMBL/GenBank/DDBJ whole genome shotgun (WGS) entry which is preliminary data.</text>
</comment>
<protein>
    <submittedName>
        <fullName evidence="3">Uncharacterized protein</fullName>
    </submittedName>
</protein>
<dbReference type="Proteomes" id="UP000319525">
    <property type="component" value="Unassembled WGS sequence"/>
</dbReference>